<gene>
    <name evidence="1" type="ORF">SAMN04487859_101155</name>
</gene>
<accession>A0A1I4YE48</accession>
<dbReference type="AlphaFoldDB" id="A0A1I4YE48"/>
<evidence type="ECO:0000313" key="1">
    <source>
        <dbReference type="EMBL" id="SFN36351.1"/>
    </source>
</evidence>
<evidence type="ECO:0000313" key="2">
    <source>
        <dbReference type="Proteomes" id="UP000198599"/>
    </source>
</evidence>
<dbReference type="Proteomes" id="UP000198599">
    <property type="component" value="Unassembled WGS sequence"/>
</dbReference>
<organism evidence="1 2">
    <name type="scientific">Roseovarius lutimaris</name>
    <dbReference type="NCBI Taxonomy" id="1005928"/>
    <lineage>
        <taxon>Bacteria</taxon>
        <taxon>Pseudomonadati</taxon>
        <taxon>Pseudomonadota</taxon>
        <taxon>Alphaproteobacteria</taxon>
        <taxon>Rhodobacterales</taxon>
        <taxon>Roseobacteraceae</taxon>
        <taxon>Roseovarius</taxon>
    </lineage>
</organism>
<sequence length="70" mass="7914">MSYQTGRPKVGRKSVRHALLFELIRQRNMAKFISDRVENRPPAAPTHLDHLARSAGRSLGMPPETRPPVL</sequence>
<name>A0A1I4YE48_9RHOB</name>
<proteinExistence type="predicted"/>
<reference evidence="2" key="1">
    <citation type="submission" date="2016-10" db="EMBL/GenBank/DDBJ databases">
        <authorList>
            <person name="Varghese N."/>
            <person name="Submissions S."/>
        </authorList>
    </citation>
    <scope>NUCLEOTIDE SEQUENCE [LARGE SCALE GENOMIC DNA]</scope>
    <source>
        <strain evidence="2">DSM 28463</strain>
    </source>
</reference>
<keyword evidence="2" id="KW-1185">Reference proteome</keyword>
<protein>
    <submittedName>
        <fullName evidence="1">Uncharacterized protein</fullName>
    </submittedName>
</protein>
<dbReference type="EMBL" id="FOVP01000001">
    <property type="protein sequence ID" value="SFN36351.1"/>
    <property type="molecule type" value="Genomic_DNA"/>
</dbReference>